<evidence type="ECO:0000313" key="1">
    <source>
        <dbReference type="EMBL" id="QIG80974.1"/>
    </source>
</evidence>
<accession>A0A6G6Y7Q5</accession>
<protein>
    <submittedName>
        <fullName evidence="1">Uncharacterized protein</fullName>
    </submittedName>
</protein>
<proteinExistence type="predicted"/>
<keyword evidence="2" id="KW-1185">Reference proteome</keyword>
<name>A0A6G6Y7Q5_9SPHN</name>
<dbReference type="KEGG" id="spzr:G5C33_15040"/>
<sequence length="114" mass="12480">MNNIQFAVASLAFVSLAGCSQHEPTEVTLYRNSPFLIGARIHWSTFDAVEDDPNYNANNCAMAARLLNANMTASAKAEGKARDPSIGFWCELGRYEQEGPVPDSFFAAYPTDVN</sequence>
<dbReference type="RefSeq" id="WP_165327900.1">
    <property type="nucleotide sequence ID" value="NZ_CP049109.1"/>
</dbReference>
<dbReference type="EMBL" id="CP049109">
    <property type="protein sequence ID" value="QIG80974.1"/>
    <property type="molecule type" value="Genomic_DNA"/>
</dbReference>
<organism evidence="1 2">
    <name type="scientific">Stakelama tenebrarum</name>
    <dbReference type="NCBI Taxonomy" id="2711215"/>
    <lineage>
        <taxon>Bacteria</taxon>
        <taxon>Pseudomonadati</taxon>
        <taxon>Pseudomonadota</taxon>
        <taxon>Alphaproteobacteria</taxon>
        <taxon>Sphingomonadales</taxon>
        <taxon>Sphingomonadaceae</taxon>
        <taxon>Stakelama</taxon>
    </lineage>
</organism>
<reference evidence="1 2" key="1">
    <citation type="submission" date="2020-02" db="EMBL/GenBank/DDBJ databases">
        <authorList>
            <person name="Zheng R.K."/>
            <person name="Sun C.M."/>
        </authorList>
    </citation>
    <scope>NUCLEOTIDE SEQUENCE [LARGE SCALE GENOMIC DNA]</scope>
    <source>
        <strain evidence="2">zrk23</strain>
    </source>
</reference>
<dbReference type="Proteomes" id="UP000501568">
    <property type="component" value="Chromosome"/>
</dbReference>
<gene>
    <name evidence="1" type="ORF">G5C33_15040</name>
</gene>
<evidence type="ECO:0000313" key="2">
    <source>
        <dbReference type="Proteomes" id="UP000501568"/>
    </source>
</evidence>
<dbReference type="AlphaFoldDB" id="A0A6G6Y7Q5"/>